<feature type="compositionally biased region" description="Basic and acidic residues" evidence="6">
    <location>
        <begin position="9"/>
        <end position="22"/>
    </location>
</feature>
<dbReference type="InterPro" id="IPR002652">
    <property type="entry name" value="Importin-a_IBB"/>
</dbReference>
<dbReference type="GO" id="GO:0005737">
    <property type="term" value="C:cytoplasm"/>
    <property type="evidence" value="ECO:0007669"/>
    <property type="project" value="InterPro"/>
</dbReference>
<dbReference type="OMA" id="MVRNATW"/>
<accession>J9D291</accession>
<protein>
    <recommendedName>
        <fullName evidence="5">Importin subunit alpha</fullName>
    </recommendedName>
</protein>
<dbReference type="SUPFAM" id="SSF48371">
    <property type="entry name" value="ARM repeat"/>
    <property type="match status" value="1"/>
</dbReference>
<dbReference type="VEuPathDB" id="MicrosporidiaDB:EDEG_03774"/>
<dbReference type="InterPro" id="IPR024931">
    <property type="entry name" value="Importin_alpha"/>
</dbReference>
<keyword evidence="3" id="KW-0677">Repeat</keyword>
<dbReference type="FunCoup" id="J9D291">
    <property type="interactions" value="179"/>
</dbReference>
<dbReference type="PANTHER" id="PTHR23316">
    <property type="entry name" value="IMPORTIN ALPHA"/>
    <property type="match status" value="1"/>
</dbReference>
<dbReference type="Pfam" id="PF00514">
    <property type="entry name" value="Arm"/>
    <property type="match status" value="1"/>
</dbReference>
<dbReference type="InterPro" id="IPR011989">
    <property type="entry name" value="ARM-like"/>
</dbReference>
<evidence type="ECO:0000256" key="3">
    <source>
        <dbReference type="ARBA" id="ARBA00022737"/>
    </source>
</evidence>
<dbReference type="GO" id="GO:0061608">
    <property type="term" value="F:nuclear import signal receptor activity"/>
    <property type="evidence" value="ECO:0007669"/>
    <property type="project" value="InterPro"/>
</dbReference>
<dbReference type="Gene3D" id="1.25.10.10">
    <property type="entry name" value="Leucine-rich Repeat Variant"/>
    <property type="match status" value="1"/>
</dbReference>
<dbReference type="GO" id="GO:0006606">
    <property type="term" value="P:protein import into nucleus"/>
    <property type="evidence" value="ECO:0007669"/>
    <property type="project" value="InterPro"/>
</dbReference>
<dbReference type="HOGENOM" id="CLU_018084_6_0_1"/>
<dbReference type="Pfam" id="PF01749">
    <property type="entry name" value="IBB"/>
    <property type="match status" value="1"/>
</dbReference>
<evidence type="ECO:0000256" key="1">
    <source>
        <dbReference type="ARBA" id="ARBA00010394"/>
    </source>
</evidence>
<proteinExistence type="inferred from homology"/>
<dbReference type="InParanoid" id="J9D291"/>
<evidence type="ECO:0000256" key="6">
    <source>
        <dbReference type="SAM" id="MobiDB-lite"/>
    </source>
</evidence>
<dbReference type="SMART" id="SM00185">
    <property type="entry name" value="ARM"/>
    <property type="match status" value="4"/>
</dbReference>
<evidence type="ECO:0000313" key="9">
    <source>
        <dbReference type="Proteomes" id="UP000003163"/>
    </source>
</evidence>
<dbReference type="InterPro" id="IPR000225">
    <property type="entry name" value="Armadillo"/>
</dbReference>
<dbReference type="InterPro" id="IPR016024">
    <property type="entry name" value="ARM-type_fold"/>
</dbReference>
<gene>
    <name evidence="8" type="ORF">EDEG_03774</name>
</gene>
<keyword evidence="9" id="KW-1185">Reference proteome</keyword>
<dbReference type="PROSITE" id="PS51214">
    <property type="entry name" value="IBB"/>
    <property type="match status" value="1"/>
</dbReference>
<comment type="caution">
    <text evidence="8">The sequence shown here is derived from an EMBL/GenBank/DDBJ whole genome shotgun (WGS) entry which is preliminary data.</text>
</comment>
<evidence type="ECO:0000256" key="4">
    <source>
        <dbReference type="ARBA" id="ARBA00022927"/>
    </source>
</evidence>
<dbReference type="EMBL" id="AFBI03000121">
    <property type="protein sequence ID" value="EJW01694.1"/>
    <property type="molecule type" value="Genomic_DNA"/>
</dbReference>
<feature type="domain" description="IBB" evidence="7">
    <location>
        <begin position="1"/>
        <end position="48"/>
    </location>
</feature>
<reference evidence="8 9" key="1">
    <citation type="submission" date="2011-08" db="EMBL/GenBank/DDBJ databases">
        <authorList>
            <person name="Liu Z.J."/>
            <person name="Shi F.L."/>
            <person name="Lu J.Q."/>
            <person name="Li M."/>
            <person name="Wang Z.L."/>
        </authorList>
    </citation>
    <scope>NUCLEOTIDE SEQUENCE [LARGE SCALE GENOMIC DNA]</scope>
    <source>
        <strain evidence="8 9">USNM 41457</strain>
    </source>
</reference>
<feature type="region of interest" description="Disordered" evidence="6">
    <location>
        <begin position="1"/>
        <end position="22"/>
    </location>
</feature>
<organism evidence="8 9">
    <name type="scientific">Edhazardia aedis (strain USNM 41457)</name>
    <name type="common">Microsporidian parasite</name>
    <dbReference type="NCBI Taxonomy" id="1003232"/>
    <lineage>
        <taxon>Eukaryota</taxon>
        <taxon>Fungi</taxon>
        <taxon>Fungi incertae sedis</taxon>
        <taxon>Microsporidia</taxon>
        <taxon>Edhazardia</taxon>
    </lineage>
</organism>
<evidence type="ECO:0000259" key="7">
    <source>
        <dbReference type="PROSITE" id="PS51214"/>
    </source>
</evidence>
<keyword evidence="2 5" id="KW-0813">Transport</keyword>
<comment type="similarity">
    <text evidence="1 5">Belongs to the importin alpha family.</text>
</comment>
<evidence type="ECO:0000256" key="5">
    <source>
        <dbReference type="PIRNR" id="PIRNR005673"/>
    </source>
</evidence>
<dbReference type="AlphaFoldDB" id="J9D291"/>
<sequence length="530" mass="60303">MVRSYMFENKTRESRQKEREEAQVELRKQRRNEMISKRKQKAVEDIQSIPNYKQWKEMILGNDLESVYHATYEFRKVLSNENSPPIQEIVDSGLLPRIIELLSKDCSIYINNNSQFVLDTRVEAAWIVTNLASGNSEQTDAVISLGATKLLLDVLDEDLEKNFELVDQCTWALGNISGDTEQCRDIVIEQGGTDKVVELICKITDMESMEPKDQKYLKLLKNLIWMVSNLCRGNSPPPSVSNLKKCLDIVGRFVLMADIEILNDSLWAIAYICDADVDLADHVLKSFIIEKVYETLFNTCQAAASRNLSQKIAISLNSLCPCLRIIGNISTGPDAQILYLLDYKGENSYNLLEMLKIIYYNFDDHRKLPRVRREICWILSNICAGSHAHTEIIIKNECHKLLTDALHNGEVFVRSEAAWALLNSFSYLNIADFFDQLVSFEVIDGFKELALLVSSIPDLLDVCLSAFYKILAANVEITNLRGVETEVLEWFDRSNAIGVIEDLQESANDNNSAKAFQIIKEFFGGVEFDE</sequence>
<evidence type="ECO:0000313" key="8">
    <source>
        <dbReference type="EMBL" id="EJW01694.1"/>
    </source>
</evidence>
<dbReference type="PIRSF" id="PIRSF005673">
    <property type="entry name" value="Importin_alpha"/>
    <property type="match status" value="1"/>
</dbReference>
<keyword evidence="4 5" id="KW-0653">Protein transport</keyword>
<name>J9D291_EDHAE</name>
<dbReference type="OrthoDB" id="29145at2759"/>
<dbReference type="Proteomes" id="UP000003163">
    <property type="component" value="Unassembled WGS sequence"/>
</dbReference>
<reference evidence="9" key="2">
    <citation type="submission" date="2015-07" db="EMBL/GenBank/DDBJ databases">
        <title>Contrasting host-pathogen interactions and genome evolution in two generalist and specialist microsporidian pathogens of mosquitoes.</title>
        <authorList>
            <consortium name="The Broad Institute Genomics Platform"/>
            <consortium name="The Broad Institute Genome Sequencing Center for Infectious Disease"/>
            <person name="Cuomo C.A."/>
            <person name="Sanscrainte N.D."/>
            <person name="Goldberg J.M."/>
            <person name="Heiman D."/>
            <person name="Young S."/>
            <person name="Zeng Q."/>
            <person name="Becnel J.J."/>
            <person name="Birren B.W."/>
        </authorList>
    </citation>
    <scope>NUCLEOTIDE SEQUENCE [LARGE SCALE GENOMIC DNA]</scope>
    <source>
        <strain evidence="9">USNM 41457</strain>
    </source>
</reference>
<dbReference type="STRING" id="1003232.J9D291"/>
<evidence type="ECO:0000256" key="2">
    <source>
        <dbReference type="ARBA" id="ARBA00022448"/>
    </source>
</evidence>